<dbReference type="GO" id="GO:0005737">
    <property type="term" value="C:cytoplasm"/>
    <property type="evidence" value="ECO:0007669"/>
    <property type="project" value="UniProtKB-ARBA"/>
</dbReference>
<dbReference type="SUPFAM" id="SSF46785">
    <property type="entry name" value="Winged helix' DNA-binding domain"/>
    <property type="match status" value="1"/>
</dbReference>
<dbReference type="Gene3D" id="1.10.10.10">
    <property type="entry name" value="Winged helix-like DNA-binding domain superfamily/Winged helix DNA-binding domain"/>
    <property type="match status" value="1"/>
</dbReference>
<dbReference type="InterPro" id="IPR016158">
    <property type="entry name" value="Cullin_homology"/>
</dbReference>
<protein>
    <recommendedName>
        <fullName evidence="6">Cullin family profile domain-containing protein</fullName>
    </recommendedName>
</protein>
<dbReference type="EMBL" id="LT552047">
    <property type="protein sequence ID" value="SAL97904.1"/>
    <property type="molecule type" value="Genomic_DNA"/>
</dbReference>
<evidence type="ECO:0000313" key="8">
    <source>
        <dbReference type="Proteomes" id="UP000078561"/>
    </source>
</evidence>
<dbReference type="SMART" id="SM00884">
    <property type="entry name" value="Cullin_Nedd8"/>
    <property type="match status" value="1"/>
</dbReference>
<dbReference type="SMART" id="SM00182">
    <property type="entry name" value="CULLIN"/>
    <property type="match status" value="1"/>
</dbReference>
<dbReference type="GO" id="GO:0006915">
    <property type="term" value="P:apoptotic process"/>
    <property type="evidence" value="ECO:0007669"/>
    <property type="project" value="UniProtKB-ARBA"/>
</dbReference>
<dbReference type="Proteomes" id="UP000078561">
    <property type="component" value="Unassembled WGS sequence"/>
</dbReference>
<dbReference type="FunFam" id="1.20.1310.10:FF:000001">
    <property type="entry name" value="Cullin 3"/>
    <property type="match status" value="1"/>
</dbReference>
<dbReference type="PROSITE" id="PS50069">
    <property type="entry name" value="CULLIN_2"/>
    <property type="match status" value="1"/>
</dbReference>
<dbReference type="GO" id="GO:0000278">
    <property type="term" value="P:mitotic cell cycle"/>
    <property type="evidence" value="ECO:0007669"/>
    <property type="project" value="UniProtKB-ARBA"/>
</dbReference>
<dbReference type="GO" id="GO:0006950">
    <property type="term" value="P:response to stress"/>
    <property type="evidence" value="ECO:0007669"/>
    <property type="project" value="UniProtKB-ARBA"/>
</dbReference>
<dbReference type="SUPFAM" id="SSF74788">
    <property type="entry name" value="Cullin repeat-like"/>
    <property type="match status" value="1"/>
</dbReference>
<dbReference type="InterPro" id="IPR036317">
    <property type="entry name" value="Cullin_homology_sf"/>
</dbReference>
<dbReference type="OMA" id="MFKDMTI"/>
<evidence type="ECO:0000256" key="1">
    <source>
        <dbReference type="ARBA" id="ARBA00006019"/>
    </source>
</evidence>
<dbReference type="OrthoDB" id="27073at2759"/>
<evidence type="ECO:0000256" key="3">
    <source>
        <dbReference type="ARBA" id="ARBA00022843"/>
    </source>
</evidence>
<comment type="similarity">
    <text evidence="1 4 5">Belongs to the cullin family.</text>
</comment>
<keyword evidence="2" id="KW-1017">Isopeptide bond</keyword>
<organism evidence="7">
    <name type="scientific">Absidia glauca</name>
    <name type="common">Pin mould</name>
    <dbReference type="NCBI Taxonomy" id="4829"/>
    <lineage>
        <taxon>Eukaryota</taxon>
        <taxon>Fungi</taxon>
        <taxon>Fungi incertae sedis</taxon>
        <taxon>Mucoromycota</taxon>
        <taxon>Mucoromycotina</taxon>
        <taxon>Mucoromycetes</taxon>
        <taxon>Mucorales</taxon>
        <taxon>Cunninghamellaceae</taxon>
        <taxon>Absidia</taxon>
    </lineage>
</organism>
<dbReference type="GO" id="GO:0080090">
    <property type="term" value="P:regulation of primary metabolic process"/>
    <property type="evidence" value="ECO:0007669"/>
    <property type="project" value="UniProtKB-ARBA"/>
</dbReference>
<accession>A0A163J9G4</accession>
<dbReference type="PANTHER" id="PTHR11932">
    <property type="entry name" value="CULLIN"/>
    <property type="match status" value="1"/>
</dbReference>
<dbReference type="FunFam" id="1.20.1310.10:FF:000002">
    <property type="entry name" value="cullin-3 isoform X1"/>
    <property type="match status" value="1"/>
</dbReference>
<feature type="domain" description="Cullin family profile" evidence="6">
    <location>
        <begin position="428"/>
        <end position="663"/>
    </location>
</feature>
<dbReference type="Pfam" id="PF00888">
    <property type="entry name" value="Cullin"/>
    <property type="match status" value="1"/>
</dbReference>
<gene>
    <name evidence="7" type="primary">ABSGL_03431.1 scaffold 4609</name>
</gene>
<evidence type="ECO:0000313" key="7">
    <source>
        <dbReference type="EMBL" id="SAL97904.1"/>
    </source>
</evidence>
<dbReference type="GO" id="GO:0010468">
    <property type="term" value="P:regulation of gene expression"/>
    <property type="evidence" value="ECO:0007669"/>
    <property type="project" value="UniProtKB-ARBA"/>
</dbReference>
<evidence type="ECO:0000259" key="6">
    <source>
        <dbReference type="PROSITE" id="PS50069"/>
    </source>
</evidence>
<dbReference type="InterPro" id="IPR045093">
    <property type="entry name" value="Cullin"/>
</dbReference>
<proteinExistence type="inferred from homology"/>
<dbReference type="InParanoid" id="A0A163J9G4"/>
<dbReference type="FunCoup" id="A0A163J9G4">
    <property type="interactions" value="794"/>
</dbReference>
<dbReference type="STRING" id="4829.A0A163J9G4"/>
<reference evidence="7" key="1">
    <citation type="submission" date="2016-04" db="EMBL/GenBank/DDBJ databases">
        <authorList>
            <person name="Evans L.H."/>
            <person name="Alamgir A."/>
            <person name="Owens N."/>
            <person name="Weber N.D."/>
            <person name="Virtaneva K."/>
            <person name="Barbian K."/>
            <person name="Babar A."/>
            <person name="Rosenke K."/>
        </authorList>
    </citation>
    <scope>NUCLEOTIDE SEQUENCE [LARGE SCALE GENOMIC DNA]</scope>
    <source>
        <strain evidence="7">CBS 101.48</strain>
    </source>
</reference>
<dbReference type="GO" id="GO:0007165">
    <property type="term" value="P:signal transduction"/>
    <property type="evidence" value="ECO:0007669"/>
    <property type="project" value="UniProtKB-ARBA"/>
</dbReference>
<dbReference type="GO" id="GO:0031625">
    <property type="term" value="F:ubiquitin protein ligase binding"/>
    <property type="evidence" value="ECO:0007669"/>
    <property type="project" value="InterPro"/>
</dbReference>
<name>A0A163J9G4_ABSGL</name>
<dbReference type="Pfam" id="PF10557">
    <property type="entry name" value="Cullin_Nedd8"/>
    <property type="match status" value="1"/>
</dbReference>
<keyword evidence="8" id="KW-1185">Reference proteome</keyword>
<dbReference type="Gene3D" id="1.20.1310.10">
    <property type="entry name" value="Cullin Repeats"/>
    <property type="match status" value="4"/>
</dbReference>
<evidence type="ECO:0000256" key="2">
    <source>
        <dbReference type="ARBA" id="ARBA00022499"/>
    </source>
</evidence>
<dbReference type="Pfam" id="PF26557">
    <property type="entry name" value="Cullin_AB"/>
    <property type="match status" value="1"/>
</dbReference>
<dbReference type="SUPFAM" id="SSF75632">
    <property type="entry name" value="Cullin homology domain"/>
    <property type="match status" value="1"/>
</dbReference>
<dbReference type="Gene3D" id="3.30.230.130">
    <property type="entry name" value="Cullin, Chain C, Domain 2"/>
    <property type="match status" value="1"/>
</dbReference>
<dbReference type="GO" id="GO:0043161">
    <property type="term" value="P:proteasome-mediated ubiquitin-dependent protein catabolic process"/>
    <property type="evidence" value="ECO:0007669"/>
    <property type="project" value="UniProtKB-ARBA"/>
</dbReference>
<dbReference type="InterPro" id="IPR019559">
    <property type="entry name" value="Cullin_neddylation_domain"/>
</dbReference>
<dbReference type="InterPro" id="IPR001373">
    <property type="entry name" value="Cullin_N"/>
</dbReference>
<dbReference type="InterPro" id="IPR036388">
    <property type="entry name" value="WH-like_DNA-bd_sf"/>
</dbReference>
<evidence type="ECO:0000256" key="4">
    <source>
        <dbReference type="PROSITE-ProRule" id="PRU00330"/>
    </source>
</evidence>
<evidence type="ECO:0000256" key="5">
    <source>
        <dbReference type="RuleBase" id="RU003829"/>
    </source>
</evidence>
<dbReference type="InterPro" id="IPR016159">
    <property type="entry name" value="Cullin_repeat-like_dom_sf"/>
</dbReference>
<sequence length="793" mass="91164">MSIRKTRIKPAKRMVTTDRNQDYEEGFQILCKAINEIFHKNAKNLSYELLYRTAYNLTLHQYGERLYEGVKGVIANYLDTVAEESIVPAFVVAGSTTGSILGGQTTVVDGAGADAGASFLKKVKVVWDDYTTAMTMIHYALFYLDNKLPKYNLPHVFDMGLELFRDKIIRSEKHPIQHHLITAMLNQIQLERHGDVIDRSAIKLSVSMLSELTDPTTKDTVYVTDFETHYLEASTSFYQVESQTLTSTNYDAPEFMRKVERRLEEEEERTHHCLSIGTEPKIRNIVETQLIANNLKTIMEMPNSGLENMLNTDKYDDLSRMYKLFSRVPNGLNEMKSEISKYILQRGQDINRHINAERSVAPANPKQKAAAAAAGMAGGSQPAIRWVEQLLDLQTKFDRILDISANKDKAFQTTFNEAFEQFINENPKSAEFISLFIDENLKKGLKGKTEDEVDEVLDKTIMLFRFLRDKDVFERYYKQHLAKRLLFNRSVSDDAERGMLGKLKRECGYQFTNKLEGMFNDMRLSAEMNTQFKEYQERSANNEQEFESAVTVLTSTFWPMNLSSTLPKCIMPAKAMNARQAFEKFYFSRHSGRRLTWQSQMGTADIKAQFKTSKHIVNVSTYAMCVLLLFNDVGADDSLSLEDIHQQTNIPAADLNRTLQSLSCAKYKILLKSEKGRDIRPTEQFKVNVDFTANLARIKVQSLATKVESDTERKHTQDKVDEERQHQIEAAIVRIMKNRKLMEHNALIAEVTTQLSPRFLPNPVMTKKRIEALIDREYLERSPDDRRSYQYLA</sequence>
<keyword evidence="3" id="KW-0832">Ubl conjugation</keyword>
<dbReference type="InterPro" id="IPR036390">
    <property type="entry name" value="WH_DNA-bd_sf"/>
</dbReference>
<dbReference type="FunFam" id="1.10.10.10:FF:000091">
    <property type="entry name" value="Cullin 3"/>
    <property type="match status" value="1"/>
</dbReference>
<dbReference type="InterPro" id="IPR059120">
    <property type="entry name" value="Cullin-like_AB"/>
</dbReference>
<dbReference type="AlphaFoldDB" id="A0A163J9G4"/>